<evidence type="ECO:0000313" key="1">
    <source>
        <dbReference type="EMBL" id="RUT73553.1"/>
    </source>
</evidence>
<proteinExistence type="predicted"/>
<dbReference type="SUPFAM" id="SSF56935">
    <property type="entry name" value="Porins"/>
    <property type="match status" value="1"/>
</dbReference>
<gene>
    <name evidence="1" type="ORF">DLK05_12665</name>
</gene>
<comment type="caution">
    <text evidence="1">The sequence shown here is derived from an EMBL/GenBank/DDBJ whole genome shotgun (WGS) entry which is preliminary data.</text>
</comment>
<dbReference type="OrthoDB" id="9802177at2"/>
<accession>A0A434AGP0</accession>
<name>A0A434AGP0_9BACT</name>
<sequence length="413" mass="45585">MKRLNYLLILLVFLGVSTNELCAQKKLSELPISLKIGGYVHSAFTFDSRQTVSAREGHVLLYPKNVFLDPAGRDINAASSYNMAVIQSRTWMRITGPEILGAKTTGLLEAEFMGNSEADVNGFRIRHAYVNLDWGKTSLLIGQTWAPLFVVEVMPGQIGTNSGLPFKPFARNPQVRFTYKSGKWKLLAALLSERDYTSTGPDGSSNKYLRNAGLPMAQGQIHFYPGKHIFGVTGEVKNIKPALMTSTGYKADETLTSWSVLAYAKLNFKPFTFKIHSTYGSNLTDVLMTGGYAAKSINPVTNEASYTPIKILAGWCDLDYTPGKIGFGIFGGYSKNLGADDKVVSGMVYSRGSNIGELYRIAPRITASMKNMKIQLESEYTAAAYGVINENAEVDHQKWVGNNRITLGLYYFF</sequence>
<organism evidence="1 2">
    <name type="scientific">Ancylomarina longa</name>
    <dbReference type="NCBI Taxonomy" id="2487017"/>
    <lineage>
        <taxon>Bacteria</taxon>
        <taxon>Pseudomonadati</taxon>
        <taxon>Bacteroidota</taxon>
        <taxon>Bacteroidia</taxon>
        <taxon>Marinilabiliales</taxon>
        <taxon>Marinifilaceae</taxon>
        <taxon>Ancylomarina</taxon>
    </lineage>
</organism>
<protein>
    <recommendedName>
        <fullName evidence="3">Porin</fullName>
    </recommendedName>
</protein>
<dbReference type="InterPro" id="IPR045748">
    <property type="entry name" value="DcaP"/>
</dbReference>
<evidence type="ECO:0008006" key="3">
    <source>
        <dbReference type="Google" id="ProtNLM"/>
    </source>
</evidence>
<dbReference type="Pfam" id="PF19577">
    <property type="entry name" value="DcaP"/>
    <property type="match status" value="1"/>
</dbReference>
<dbReference type="Proteomes" id="UP000282985">
    <property type="component" value="Unassembled WGS sequence"/>
</dbReference>
<dbReference type="RefSeq" id="WP_127344337.1">
    <property type="nucleotide sequence ID" value="NZ_RJJX01000019.1"/>
</dbReference>
<evidence type="ECO:0000313" key="2">
    <source>
        <dbReference type="Proteomes" id="UP000282985"/>
    </source>
</evidence>
<keyword evidence="2" id="KW-1185">Reference proteome</keyword>
<dbReference type="AlphaFoldDB" id="A0A434AGP0"/>
<reference evidence="1 2" key="1">
    <citation type="submission" date="2018-11" db="EMBL/GenBank/DDBJ databases">
        <title>Parancylomarina longa gen. nov., sp. nov., isolated from sediments of southern Okinawa.</title>
        <authorList>
            <person name="Fu T."/>
        </authorList>
    </citation>
    <scope>NUCLEOTIDE SEQUENCE [LARGE SCALE GENOMIC DNA]</scope>
    <source>
        <strain evidence="1 2">T3-2 S1-C</strain>
    </source>
</reference>
<dbReference type="EMBL" id="RJJX01000019">
    <property type="protein sequence ID" value="RUT73553.1"/>
    <property type="molecule type" value="Genomic_DNA"/>
</dbReference>